<evidence type="ECO:0000256" key="4">
    <source>
        <dbReference type="SAM" id="SignalP"/>
    </source>
</evidence>
<sequence>MSLFAAMMAATMMVPGPAAAAATIRAVDVGYDSLTVMFDDAVEGARMFLLDGPERIALDIDGARVGPLPPISTGGFVSGARTGQRGENTARMVFDLATPTVVTNAAMAADGRSLTLSVAPADARSFADAVRARARTLFSAVGFRRSTALPVAGAAQGAEMEDGAIVVPLESARPYVPNEVPPVRGGRGSNRPLVVIDAGHGGHDPGAISVYEGRKEKDASLAIARAIRDALVATGRVRVALTRDDDRFLVLQERREIARRLKADLFISIHADSAPADLARGASIYTLSEVASDQVAARLAARENRSDILNGVNLGNAAPDVSSILVDLAQRESMNMSSSFAGLMQREMAPAVPFRSSYHRFAAFAVLKAPDVPSVLLETGYMSNIEDSKFLFSREGRTAIADGVTRAVTAYFARRMASR</sequence>
<reference evidence="7" key="1">
    <citation type="journal article" date="2019" name="Int. J. Syst. Evol. Microbiol.">
        <title>The Global Catalogue of Microorganisms (GCM) 10K type strain sequencing project: providing services to taxonomists for standard genome sequencing and annotation.</title>
        <authorList>
            <consortium name="The Broad Institute Genomics Platform"/>
            <consortium name="The Broad Institute Genome Sequencing Center for Infectious Disease"/>
            <person name="Wu L."/>
            <person name="Ma J."/>
        </authorList>
    </citation>
    <scope>NUCLEOTIDE SEQUENCE [LARGE SCALE GENOMIC DNA]</scope>
    <source>
        <strain evidence="7">CGMCC 1.12702</strain>
    </source>
</reference>
<dbReference type="Proteomes" id="UP001597400">
    <property type="component" value="Unassembled WGS sequence"/>
</dbReference>
<protein>
    <recommendedName>
        <fullName evidence="2">N-acetylmuramoyl-L-alanine amidase</fullName>
        <ecNumber evidence="2">3.5.1.28</ecNumber>
    </recommendedName>
</protein>
<dbReference type="SUPFAM" id="SSF53187">
    <property type="entry name" value="Zn-dependent exopeptidases"/>
    <property type="match status" value="1"/>
</dbReference>
<evidence type="ECO:0000259" key="5">
    <source>
        <dbReference type="SMART" id="SM00646"/>
    </source>
</evidence>
<keyword evidence="7" id="KW-1185">Reference proteome</keyword>
<dbReference type="Pfam" id="PF01520">
    <property type="entry name" value="Amidase_3"/>
    <property type="match status" value="1"/>
</dbReference>
<comment type="catalytic activity">
    <reaction evidence="1">
        <text>Hydrolyzes the link between N-acetylmuramoyl residues and L-amino acid residues in certain cell-wall glycopeptides.</text>
        <dbReference type="EC" id="3.5.1.28"/>
    </reaction>
</comment>
<comment type="caution">
    <text evidence="6">The sequence shown here is derived from an EMBL/GenBank/DDBJ whole genome shotgun (WGS) entry which is preliminary data.</text>
</comment>
<dbReference type="EMBL" id="JBHUGS010000004">
    <property type="protein sequence ID" value="MFD1951931.1"/>
    <property type="molecule type" value="Genomic_DNA"/>
</dbReference>
<name>A0ABW4U2G4_9SPHN</name>
<gene>
    <name evidence="6" type="ORF">ACFSGX_14250</name>
</gene>
<dbReference type="PANTHER" id="PTHR30404">
    <property type="entry name" value="N-ACETYLMURAMOYL-L-ALANINE AMIDASE"/>
    <property type="match status" value="1"/>
</dbReference>
<feature type="chain" id="PRO_5046282599" description="N-acetylmuramoyl-L-alanine amidase" evidence="4">
    <location>
        <begin position="21"/>
        <end position="419"/>
    </location>
</feature>
<dbReference type="InterPro" id="IPR002508">
    <property type="entry name" value="MurNAc-LAA_cat"/>
</dbReference>
<dbReference type="PANTHER" id="PTHR30404:SF0">
    <property type="entry name" value="N-ACETYLMURAMOYL-L-ALANINE AMIDASE AMIC"/>
    <property type="match status" value="1"/>
</dbReference>
<dbReference type="EC" id="3.5.1.28" evidence="2"/>
<keyword evidence="4" id="KW-0732">Signal</keyword>
<evidence type="ECO:0000256" key="3">
    <source>
        <dbReference type="ARBA" id="ARBA00022801"/>
    </source>
</evidence>
<evidence type="ECO:0000313" key="6">
    <source>
        <dbReference type="EMBL" id="MFD1951931.1"/>
    </source>
</evidence>
<evidence type="ECO:0000256" key="1">
    <source>
        <dbReference type="ARBA" id="ARBA00001561"/>
    </source>
</evidence>
<dbReference type="RefSeq" id="WP_380930923.1">
    <property type="nucleotide sequence ID" value="NZ_JBHUGS010000004.1"/>
</dbReference>
<keyword evidence="3" id="KW-0378">Hydrolase</keyword>
<evidence type="ECO:0000313" key="7">
    <source>
        <dbReference type="Proteomes" id="UP001597400"/>
    </source>
</evidence>
<feature type="domain" description="MurNAc-LAA" evidence="5">
    <location>
        <begin position="255"/>
        <end position="409"/>
    </location>
</feature>
<dbReference type="InterPro" id="IPR050695">
    <property type="entry name" value="N-acetylmuramoyl_amidase_3"/>
</dbReference>
<dbReference type="CDD" id="cd02696">
    <property type="entry name" value="MurNAc-LAA"/>
    <property type="match status" value="1"/>
</dbReference>
<dbReference type="SMART" id="SM00646">
    <property type="entry name" value="Ami_3"/>
    <property type="match status" value="1"/>
</dbReference>
<evidence type="ECO:0000256" key="2">
    <source>
        <dbReference type="ARBA" id="ARBA00011901"/>
    </source>
</evidence>
<feature type="signal peptide" evidence="4">
    <location>
        <begin position="1"/>
        <end position="20"/>
    </location>
</feature>
<dbReference type="Pfam" id="PF11741">
    <property type="entry name" value="AMIN"/>
    <property type="match status" value="1"/>
</dbReference>
<accession>A0ABW4U2G4</accession>
<dbReference type="InterPro" id="IPR021731">
    <property type="entry name" value="AMIN_dom"/>
</dbReference>
<proteinExistence type="predicted"/>
<dbReference type="Gene3D" id="2.60.40.3500">
    <property type="match status" value="1"/>
</dbReference>
<organism evidence="6 7">
    <name type="scientific">Sphingomonas arantia</name>
    <dbReference type="NCBI Taxonomy" id="1460676"/>
    <lineage>
        <taxon>Bacteria</taxon>
        <taxon>Pseudomonadati</taxon>
        <taxon>Pseudomonadota</taxon>
        <taxon>Alphaproteobacteria</taxon>
        <taxon>Sphingomonadales</taxon>
        <taxon>Sphingomonadaceae</taxon>
        <taxon>Sphingomonas</taxon>
    </lineage>
</organism>
<dbReference type="Gene3D" id="3.40.630.40">
    <property type="entry name" value="Zn-dependent exopeptidases"/>
    <property type="match status" value="1"/>
</dbReference>